<dbReference type="GO" id="GO:0031418">
    <property type="term" value="F:L-ascorbic acid binding"/>
    <property type="evidence" value="ECO:0007669"/>
    <property type="project" value="InterPro"/>
</dbReference>
<comment type="subcellular location">
    <subcellularLocation>
        <location evidence="2">Endoplasmic reticulum membrane</location>
        <topology evidence="2">Single-pass type II membrane protein</topology>
    </subcellularLocation>
</comment>
<feature type="compositionally biased region" description="Gly residues" evidence="8">
    <location>
        <begin position="1"/>
        <end position="11"/>
    </location>
</feature>
<dbReference type="AlphaFoldDB" id="A0A7S0KFY5"/>
<dbReference type="InterPro" id="IPR044862">
    <property type="entry name" value="Pro_4_hyd_alph_FE2OG_OXY"/>
</dbReference>
<feature type="compositionally biased region" description="Low complexity" evidence="8">
    <location>
        <begin position="12"/>
        <end position="21"/>
    </location>
</feature>
<evidence type="ECO:0000256" key="7">
    <source>
        <dbReference type="ARBA" id="ARBA00049169"/>
    </source>
</evidence>
<keyword evidence="3" id="KW-0479">Metal-binding</keyword>
<evidence type="ECO:0000256" key="5">
    <source>
        <dbReference type="ARBA" id="ARBA00023002"/>
    </source>
</evidence>
<keyword evidence="5" id="KW-0560">Oxidoreductase</keyword>
<dbReference type="InterPro" id="IPR005123">
    <property type="entry name" value="Oxoglu/Fe-dep_dioxygenase_dom"/>
</dbReference>
<comment type="cofactor">
    <cofactor evidence="1">
        <name>L-ascorbate</name>
        <dbReference type="ChEBI" id="CHEBI:38290"/>
    </cofactor>
</comment>
<dbReference type="GO" id="GO:0005506">
    <property type="term" value="F:iron ion binding"/>
    <property type="evidence" value="ECO:0007669"/>
    <property type="project" value="InterPro"/>
</dbReference>
<dbReference type="GO" id="GO:0005789">
    <property type="term" value="C:endoplasmic reticulum membrane"/>
    <property type="evidence" value="ECO:0007669"/>
    <property type="project" value="UniProtKB-SubCell"/>
</dbReference>
<reference evidence="10" key="1">
    <citation type="submission" date="2021-01" db="EMBL/GenBank/DDBJ databases">
        <authorList>
            <person name="Corre E."/>
            <person name="Pelletier E."/>
            <person name="Niang G."/>
            <person name="Scheremetjew M."/>
            <person name="Finn R."/>
            <person name="Kale V."/>
            <person name="Holt S."/>
            <person name="Cochrane G."/>
            <person name="Meng A."/>
            <person name="Brown T."/>
            <person name="Cohen L."/>
        </authorList>
    </citation>
    <scope>NUCLEOTIDE SEQUENCE</scope>
    <source>
        <strain evidence="10">CCMP494</strain>
    </source>
</reference>
<dbReference type="PANTHER" id="PTHR10869:SF236">
    <property type="entry name" value="PROLYL 4-HYDROXYLASE ALPHA SUBUNIT DOMAIN-CONTAINING PROTEIN"/>
    <property type="match status" value="1"/>
</dbReference>
<feature type="region of interest" description="Disordered" evidence="8">
    <location>
        <begin position="1"/>
        <end position="24"/>
    </location>
</feature>
<dbReference type="InterPro" id="IPR006620">
    <property type="entry name" value="Pro_4_hyd_alph"/>
</dbReference>
<evidence type="ECO:0000259" key="9">
    <source>
        <dbReference type="PROSITE" id="PS51471"/>
    </source>
</evidence>
<sequence length="249" mass="26004">MGRSKGGGKGGKAPAAVSSSGDDGRGFIAPPAVVGSLLGDAFRPSRKRGIEVESVGPEAWVARGVLTPGECDAIRAAADARGYSHATSRGARYGEADRNHGRASYDDAALADAIWERTGLGDALVPILGPSGDSSPAGLNPALRVYRYAVGEVFGAHYDESTRVPGGGHTQFTFLLYLTGGVVGGETAFYRAAVLAQHDAKETHRVAPELGKALVFRHGARCPPHASLAVERGTKVVLRSDVVYERRRG</sequence>
<dbReference type="SMART" id="SM00702">
    <property type="entry name" value="P4Hc"/>
    <property type="match status" value="1"/>
</dbReference>
<evidence type="ECO:0000256" key="1">
    <source>
        <dbReference type="ARBA" id="ARBA00001961"/>
    </source>
</evidence>
<evidence type="ECO:0000313" key="10">
    <source>
        <dbReference type="EMBL" id="CAD8580347.1"/>
    </source>
</evidence>
<keyword evidence="4" id="KW-0223">Dioxygenase</keyword>
<evidence type="ECO:0000256" key="2">
    <source>
        <dbReference type="ARBA" id="ARBA00004648"/>
    </source>
</evidence>
<evidence type="ECO:0000256" key="8">
    <source>
        <dbReference type="SAM" id="MobiDB-lite"/>
    </source>
</evidence>
<dbReference type="Gene3D" id="2.60.120.620">
    <property type="entry name" value="q2cbj1_9rhob like domain"/>
    <property type="match status" value="1"/>
</dbReference>
<dbReference type="InterPro" id="IPR045054">
    <property type="entry name" value="P4HA-like"/>
</dbReference>
<gene>
    <name evidence="10" type="ORF">MSP1404_LOCUS2586</name>
</gene>
<accession>A0A7S0KFY5</accession>
<name>A0A7S0KFY5_MICPS</name>
<organism evidence="10">
    <name type="scientific">Micromonas pusilla</name>
    <name type="common">Picoplanktonic green alga</name>
    <name type="synonym">Chromulina pusilla</name>
    <dbReference type="NCBI Taxonomy" id="38833"/>
    <lineage>
        <taxon>Eukaryota</taxon>
        <taxon>Viridiplantae</taxon>
        <taxon>Chlorophyta</taxon>
        <taxon>Mamiellophyceae</taxon>
        <taxon>Mamiellales</taxon>
        <taxon>Mamiellaceae</taxon>
        <taxon>Micromonas</taxon>
    </lineage>
</organism>
<dbReference type="PANTHER" id="PTHR10869">
    <property type="entry name" value="PROLYL 4-HYDROXYLASE ALPHA SUBUNIT"/>
    <property type="match status" value="1"/>
</dbReference>
<dbReference type="Pfam" id="PF13640">
    <property type="entry name" value="2OG-FeII_Oxy_3"/>
    <property type="match status" value="1"/>
</dbReference>
<dbReference type="PROSITE" id="PS51471">
    <property type="entry name" value="FE2OG_OXY"/>
    <property type="match status" value="1"/>
</dbReference>
<proteinExistence type="predicted"/>
<comment type="catalytic activity">
    <reaction evidence="7">
        <text>L-prolyl-[collagen] + 2-oxoglutarate + O2 = trans-4-hydroxy-L-prolyl-[collagen] + succinate + CO2</text>
        <dbReference type="Rhea" id="RHEA:18945"/>
        <dbReference type="Rhea" id="RHEA-COMP:11676"/>
        <dbReference type="Rhea" id="RHEA-COMP:11680"/>
        <dbReference type="ChEBI" id="CHEBI:15379"/>
        <dbReference type="ChEBI" id="CHEBI:16526"/>
        <dbReference type="ChEBI" id="CHEBI:16810"/>
        <dbReference type="ChEBI" id="CHEBI:30031"/>
        <dbReference type="ChEBI" id="CHEBI:50342"/>
        <dbReference type="ChEBI" id="CHEBI:61965"/>
        <dbReference type="EC" id="1.14.11.2"/>
    </reaction>
</comment>
<dbReference type="EMBL" id="HBEV01003445">
    <property type="protein sequence ID" value="CAD8580347.1"/>
    <property type="molecule type" value="Transcribed_RNA"/>
</dbReference>
<evidence type="ECO:0000256" key="3">
    <source>
        <dbReference type="ARBA" id="ARBA00022723"/>
    </source>
</evidence>
<evidence type="ECO:0000256" key="6">
    <source>
        <dbReference type="ARBA" id="ARBA00023004"/>
    </source>
</evidence>
<evidence type="ECO:0000256" key="4">
    <source>
        <dbReference type="ARBA" id="ARBA00022964"/>
    </source>
</evidence>
<dbReference type="GO" id="GO:0004656">
    <property type="term" value="F:procollagen-proline 4-dioxygenase activity"/>
    <property type="evidence" value="ECO:0007669"/>
    <property type="project" value="UniProtKB-EC"/>
</dbReference>
<keyword evidence="6" id="KW-0408">Iron</keyword>
<feature type="domain" description="Fe2OG dioxygenase" evidence="9">
    <location>
        <begin position="138"/>
        <end position="244"/>
    </location>
</feature>
<protein>
    <recommendedName>
        <fullName evidence="9">Fe2OG dioxygenase domain-containing protein</fullName>
    </recommendedName>
</protein>